<gene>
    <name evidence="1" type="ORF">MGMO_98c00250</name>
</gene>
<name>V5DW00_9GAMM</name>
<sequence>MHQYLLSAVNSSFSTHARYVGLKACAKASPCLLIKPIYPNRRGGFVAILKTELVSKLFNVPSLKGLCFSFIKTYLNIV</sequence>
<reference evidence="1 2" key="1">
    <citation type="journal article" date="2013" name="Genome Announc.">
        <title>Draft Genome Sequence of the Methanotrophic Gammaproteobacterium Methyloglobulus morosus DSM 22980 Strain KoM1.</title>
        <authorList>
            <person name="Poehlein A."/>
            <person name="Deutzmann J.S."/>
            <person name="Daniel R."/>
            <person name="Simeonova D.D."/>
        </authorList>
    </citation>
    <scope>NUCLEOTIDE SEQUENCE [LARGE SCALE GENOMIC DNA]</scope>
    <source>
        <strain evidence="1 2">KoM1</strain>
    </source>
</reference>
<accession>V5DW00</accession>
<organism evidence="1 2">
    <name type="scientific">Methyloglobulus morosus KoM1</name>
    <dbReference type="NCBI Taxonomy" id="1116472"/>
    <lineage>
        <taxon>Bacteria</taxon>
        <taxon>Pseudomonadati</taxon>
        <taxon>Pseudomonadota</taxon>
        <taxon>Gammaproteobacteria</taxon>
        <taxon>Methylococcales</taxon>
        <taxon>Methylococcaceae</taxon>
        <taxon>Methyloglobulus</taxon>
    </lineage>
</organism>
<protein>
    <submittedName>
        <fullName evidence="1">Uncharacterized protein</fullName>
    </submittedName>
</protein>
<evidence type="ECO:0000313" key="1">
    <source>
        <dbReference type="EMBL" id="ESS71521.1"/>
    </source>
</evidence>
<keyword evidence="2" id="KW-1185">Reference proteome</keyword>
<dbReference type="Proteomes" id="UP000017842">
    <property type="component" value="Unassembled WGS sequence"/>
</dbReference>
<comment type="caution">
    <text evidence="1">The sequence shown here is derived from an EMBL/GenBank/DDBJ whole genome shotgun (WGS) entry which is preliminary data.</text>
</comment>
<dbReference type="AlphaFoldDB" id="V5DW00"/>
<proteinExistence type="predicted"/>
<dbReference type="STRING" id="1116472.MGMO_98c00250"/>
<dbReference type="EMBL" id="AYLO01000094">
    <property type="protein sequence ID" value="ESS71521.1"/>
    <property type="molecule type" value="Genomic_DNA"/>
</dbReference>
<evidence type="ECO:0000313" key="2">
    <source>
        <dbReference type="Proteomes" id="UP000017842"/>
    </source>
</evidence>